<feature type="region of interest" description="Disordered" evidence="1">
    <location>
        <begin position="1"/>
        <end position="40"/>
    </location>
</feature>
<protein>
    <submittedName>
        <fullName evidence="2">Uncharacterized protein</fullName>
    </submittedName>
</protein>
<reference evidence="3" key="1">
    <citation type="journal article" date="2014" name="Science">
        <title>Ancient hybridizations among the ancestral genomes of bread wheat.</title>
        <authorList>
            <consortium name="International Wheat Genome Sequencing Consortium,"/>
            <person name="Marcussen T."/>
            <person name="Sandve S.R."/>
            <person name="Heier L."/>
            <person name="Spannagl M."/>
            <person name="Pfeifer M."/>
            <person name="Jakobsen K.S."/>
            <person name="Wulff B.B."/>
            <person name="Steuernagel B."/>
            <person name="Mayer K.F."/>
            <person name="Olsen O.A."/>
        </authorList>
    </citation>
    <scope>NUCLEOTIDE SEQUENCE [LARGE SCALE GENOMIC DNA]</scope>
    <source>
        <strain evidence="3">cv. AL8/78</strain>
    </source>
</reference>
<reference evidence="2" key="4">
    <citation type="submission" date="2019-03" db="UniProtKB">
        <authorList>
            <consortium name="EnsemblPlants"/>
        </authorList>
    </citation>
    <scope>IDENTIFICATION</scope>
</reference>
<reference evidence="2" key="3">
    <citation type="journal article" date="2017" name="Nature">
        <title>Genome sequence of the progenitor of the wheat D genome Aegilops tauschii.</title>
        <authorList>
            <person name="Luo M.C."/>
            <person name="Gu Y.Q."/>
            <person name="Puiu D."/>
            <person name="Wang H."/>
            <person name="Twardziok S.O."/>
            <person name="Deal K.R."/>
            <person name="Huo N."/>
            <person name="Zhu T."/>
            <person name="Wang L."/>
            <person name="Wang Y."/>
            <person name="McGuire P.E."/>
            <person name="Liu S."/>
            <person name="Long H."/>
            <person name="Ramasamy R.K."/>
            <person name="Rodriguez J.C."/>
            <person name="Van S.L."/>
            <person name="Yuan L."/>
            <person name="Wang Z."/>
            <person name="Xia Z."/>
            <person name="Xiao L."/>
            <person name="Anderson O.D."/>
            <person name="Ouyang S."/>
            <person name="Liang Y."/>
            <person name="Zimin A.V."/>
            <person name="Pertea G."/>
            <person name="Qi P."/>
            <person name="Bennetzen J.L."/>
            <person name="Dai X."/>
            <person name="Dawson M.W."/>
            <person name="Muller H.G."/>
            <person name="Kugler K."/>
            <person name="Rivarola-Duarte L."/>
            <person name="Spannagl M."/>
            <person name="Mayer K.F.X."/>
            <person name="Lu F.H."/>
            <person name="Bevan M.W."/>
            <person name="Leroy P."/>
            <person name="Li P."/>
            <person name="You F.M."/>
            <person name="Sun Q."/>
            <person name="Liu Z."/>
            <person name="Lyons E."/>
            <person name="Wicker T."/>
            <person name="Salzberg S.L."/>
            <person name="Devos K.M."/>
            <person name="Dvorak J."/>
        </authorList>
    </citation>
    <scope>NUCLEOTIDE SEQUENCE [LARGE SCALE GENOMIC DNA]</scope>
    <source>
        <strain evidence="2">cv. AL8/78</strain>
    </source>
</reference>
<dbReference type="Gramene" id="AET1Gv20735000.5">
    <property type="protein sequence ID" value="AET1Gv20735000.5"/>
    <property type="gene ID" value="AET1Gv20735000"/>
</dbReference>
<dbReference type="Proteomes" id="UP000015105">
    <property type="component" value="Chromosome 1D"/>
</dbReference>
<organism evidence="2 3">
    <name type="scientific">Aegilops tauschii subsp. strangulata</name>
    <name type="common">Goatgrass</name>
    <dbReference type="NCBI Taxonomy" id="200361"/>
    <lineage>
        <taxon>Eukaryota</taxon>
        <taxon>Viridiplantae</taxon>
        <taxon>Streptophyta</taxon>
        <taxon>Embryophyta</taxon>
        <taxon>Tracheophyta</taxon>
        <taxon>Spermatophyta</taxon>
        <taxon>Magnoliopsida</taxon>
        <taxon>Liliopsida</taxon>
        <taxon>Poales</taxon>
        <taxon>Poaceae</taxon>
        <taxon>BOP clade</taxon>
        <taxon>Pooideae</taxon>
        <taxon>Triticodae</taxon>
        <taxon>Triticeae</taxon>
        <taxon>Triticinae</taxon>
        <taxon>Aegilops</taxon>
    </lineage>
</organism>
<evidence type="ECO:0000313" key="2">
    <source>
        <dbReference type="EnsemblPlants" id="AET1Gv20735000.5"/>
    </source>
</evidence>
<keyword evidence="3" id="KW-1185">Reference proteome</keyword>
<sequence>DPSSASLPGAAAAPTHQRRRPVHRQATLGSRESRIRDGGTSICGEDTWSIHAPKTTGVRHLIDCGRGSTAVPATAHQHECTLHALQNSQI</sequence>
<proteinExistence type="predicted"/>
<evidence type="ECO:0000313" key="3">
    <source>
        <dbReference type="Proteomes" id="UP000015105"/>
    </source>
</evidence>
<reference evidence="3" key="2">
    <citation type="journal article" date="2017" name="Nat. Plants">
        <title>The Aegilops tauschii genome reveals multiple impacts of transposons.</title>
        <authorList>
            <person name="Zhao G."/>
            <person name="Zou C."/>
            <person name="Li K."/>
            <person name="Wang K."/>
            <person name="Li T."/>
            <person name="Gao L."/>
            <person name="Zhang X."/>
            <person name="Wang H."/>
            <person name="Yang Z."/>
            <person name="Liu X."/>
            <person name="Jiang W."/>
            <person name="Mao L."/>
            <person name="Kong X."/>
            <person name="Jiao Y."/>
            <person name="Jia J."/>
        </authorList>
    </citation>
    <scope>NUCLEOTIDE SEQUENCE [LARGE SCALE GENOMIC DNA]</scope>
    <source>
        <strain evidence="3">cv. AL8/78</strain>
    </source>
</reference>
<evidence type="ECO:0000256" key="1">
    <source>
        <dbReference type="SAM" id="MobiDB-lite"/>
    </source>
</evidence>
<dbReference type="EnsemblPlants" id="AET1Gv20735000.5">
    <property type="protein sequence ID" value="AET1Gv20735000.5"/>
    <property type="gene ID" value="AET1Gv20735000"/>
</dbReference>
<reference evidence="2" key="5">
    <citation type="journal article" date="2021" name="G3 (Bethesda)">
        <title>Aegilops tauschii genome assembly Aet v5.0 features greater sequence contiguity and improved annotation.</title>
        <authorList>
            <person name="Wang L."/>
            <person name="Zhu T."/>
            <person name="Rodriguez J.C."/>
            <person name="Deal K.R."/>
            <person name="Dubcovsky J."/>
            <person name="McGuire P.E."/>
            <person name="Lux T."/>
            <person name="Spannagl M."/>
            <person name="Mayer K.F.X."/>
            <person name="Baldrich P."/>
            <person name="Meyers B.C."/>
            <person name="Huo N."/>
            <person name="Gu Y.Q."/>
            <person name="Zhou H."/>
            <person name="Devos K.M."/>
            <person name="Bennetzen J.L."/>
            <person name="Unver T."/>
            <person name="Budak H."/>
            <person name="Gulick P.J."/>
            <person name="Galiba G."/>
            <person name="Kalapos B."/>
            <person name="Nelson D.R."/>
            <person name="Li P."/>
            <person name="You F.M."/>
            <person name="Luo M.C."/>
            <person name="Dvorak J."/>
        </authorList>
    </citation>
    <scope>NUCLEOTIDE SEQUENCE [LARGE SCALE GENOMIC DNA]</scope>
    <source>
        <strain evidence="2">cv. AL8/78</strain>
    </source>
</reference>
<name>A0A452ZEP5_AEGTS</name>
<dbReference type="AlphaFoldDB" id="A0A452ZEP5"/>
<feature type="compositionally biased region" description="Low complexity" evidence="1">
    <location>
        <begin position="1"/>
        <end position="14"/>
    </location>
</feature>
<accession>A0A452ZEP5</accession>